<dbReference type="EMBL" id="GBRH01210840">
    <property type="protein sequence ID" value="JAD87055.1"/>
    <property type="molecule type" value="Transcribed_RNA"/>
</dbReference>
<proteinExistence type="predicted"/>
<keyword evidence="1" id="KW-0732">Signal</keyword>
<feature type="signal peptide" evidence="1">
    <location>
        <begin position="1"/>
        <end position="20"/>
    </location>
</feature>
<evidence type="ECO:0000313" key="2">
    <source>
        <dbReference type="EMBL" id="JAD87055.1"/>
    </source>
</evidence>
<organism evidence="2">
    <name type="scientific">Arundo donax</name>
    <name type="common">Giant reed</name>
    <name type="synonym">Donax arundinaceus</name>
    <dbReference type="NCBI Taxonomy" id="35708"/>
    <lineage>
        <taxon>Eukaryota</taxon>
        <taxon>Viridiplantae</taxon>
        <taxon>Streptophyta</taxon>
        <taxon>Embryophyta</taxon>
        <taxon>Tracheophyta</taxon>
        <taxon>Spermatophyta</taxon>
        <taxon>Magnoliopsida</taxon>
        <taxon>Liliopsida</taxon>
        <taxon>Poales</taxon>
        <taxon>Poaceae</taxon>
        <taxon>PACMAD clade</taxon>
        <taxon>Arundinoideae</taxon>
        <taxon>Arundineae</taxon>
        <taxon>Arundo</taxon>
    </lineage>
</organism>
<protein>
    <submittedName>
        <fullName evidence="2">Uncharacterized protein</fullName>
    </submittedName>
</protein>
<evidence type="ECO:0000256" key="1">
    <source>
        <dbReference type="SAM" id="SignalP"/>
    </source>
</evidence>
<sequence>MWFLSVSHLPIFYLSGLVTSASRWIQQQLVLDGTNLPCAYLFARDESITLHDLSMNCKSAEEQY</sequence>
<reference evidence="2" key="2">
    <citation type="journal article" date="2015" name="Data Brief">
        <title>Shoot transcriptome of the giant reed, Arundo donax.</title>
        <authorList>
            <person name="Barrero R.A."/>
            <person name="Guerrero F.D."/>
            <person name="Moolhuijzen P."/>
            <person name="Goolsby J.A."/>
            <person name="Tidwell J."/>
            <person name="Bellgard S.E."/>
            <person name="Bellgard M.I."/>
        </authorList>
    </citation>
    <scope>NUCLEOTIDE SEQUENCE</scope>
    <source>
        <tissue evidence="2">Shoot tissue taken approximately 20 cm above the soil surface</tissue>
    </source>
</reference>
<reference evidence="2" key="1">
    <citation type="submission" date="2014-09" db="EMBL/GenBank/DDBJ databases">
        <authorList>
            <person name="Magalhaes I.L.F."/>
            <person name="Oliveira U."/>
            <person name="Santos F.R."/>
            <person name="Vidigal T.H.D.A."/>
            <person name="Brescovit A.D."/>
            <person name="Santos A.J."/>
        </authorList>
    </citation>
    <scope>NUCLEOTIDE SEQUENCE</scope>
    <source>
        <tissue evidence="2">Shoot tissue taken approximately 20 cm above the soil surface</tissue>
    </source>
</reference>
<feature type="chain" id="PRO_5002063952" evidence="1">
    <location>
        <begin position="21"/>
        <end position="64"/>
    </location>
</feature>
<accession>A0A0A9DN18</accession>
<name>A0A0A9DN18_ARUDO</name>
<dbReference type="AlphaFoldDB" id="A0A0A9DN18"/>